<gene>
    <name evidence="15" type="ORF">C2E21_4557</name>
</gene>
<dbReference type="GO" id="GO:0004124">
    <property type="term" value="F:cysteine synthase activity"/>
    <property type="evidence" value="ECO:0007669"/>
    <property type="project" value="UniProtKB-UniRule"/>
</dbReference>
<comment type="catalytic activity">
    <reaction evidence="9 12">
        <text>O-acetyl-L-serine + hydrogen sulfide = L-cysteine + acetate</text>
        <dbReference type="Rhea" id="RHEA:14829"/>
        <dbReference type="ChEBI" id="CHEBI:29919"/>
        <dbReference type="ChEBI" id="CHEBI:30089"/>
        <dbReference type="ChEBI" id="CHEBI:35235"/>
        <dbReference type="ChEBI" id="CHEBI:58340"/>
        <dbReference type="EC" id="2.5.1.47"/>
    </reaction>
</comment>
<evidence type="ECO:0000256" key="6">
    <source>
        <dbReference type="ARBA" id="ARBA00022679"/>
    </source>
</evidence>
<feature type="binding site" evidence="10">
    <location>
        <position position="136"/>
    </location>
    <ligand>
        <name>pyridoxal 5'-phosphate</name>
        <dbReference type="ChEBI" id="CHEBI:597326"/>
    </ligand>
</feature>
<protein>
    <recommendedName>
        <fullName evidence="4 12">Cysteine synthase</fullName>
        <ecNumber evidence="4 12">2.5.1.47</ecNumber>
    </recommendedName>
</protein>
<dbReference type="Proteomes" id="UP000239899">
    <property type="component" value="Unassembled WGS sequence"/>
</dbReference>
<evidence type="ECO:0000256" key="12">
    <source>
        <dbReference type="RuleBase" id="RU003985"/>
    </source>
</evidence>
<comment type="pathway">
    <text evidence="2">Amino-acid biosynthesis; L-cysteine biosynthesis; L-cysteine from L-serine: step 2/2.</text>
</comment>
<dbReference type="InterPro" id="IPR001216">
    <property type="entry name" value="P-phosphate_BS"/>
</dbReference>
<evidence type="ECO:0000256" key="2">
    <source>
        <dbReference type="ARBA" id="ARBA00004962"/>
    </source>
</evidence>
<comment type="cofactor">
    <cofactor evidence="1 10 12">
        <name>pyridoxal 5'-phosphate</name>
        <dbReference type="ChEBI" id="CHEBI:597326"/>
    </cofactor>
</comment>
<feature type="region of interest" description="Disordered" evidence="13">
    <location>
        <begin position="1"/>
        <end position="59"/>
    </location>
</feature>
<keyword evidence="7 10" id="KW-0663">Pyridoxal phosphate</keyword>
<comment type="similarity">
    <text evidence="3 12">Belongs to the cysteine synthase/cystathionine beta-synthase family.</text>
</comment>
<evidence type="ECO:0000313" key="15">
    <source>
        <dbReference type="EMBL" id="PRW56601.1"/>
    </source>
</evidence>
<dbReference type="InterPro" id="IPR005859">
    <property type="entry name" value="CysK"/>
</dbReference>
<dbReference type="AlphaFoldDB" id="A0A2P6TRB4"/>
<dbReference type="FunFam" id="3.40.50.1100:FF:000130">
    <property type="entry name" value="Cysteine synthase"/>
    <property type="match status" value="1"/>
</dbReference>
<keyword evidence="8 12" id="KW-0198">Cysteine biosynthesis</keyword>
<dbReference type="InterPro" id="IPR005856">
    <property type="entry name" value="Cys_synth"/>
</dbReference>
<feature type="compositionally biased region" description="Low complexity" evidence="13">
    <location>
        <begin position="34"/>
        <end position="59"/>
    </location>
</feature>
<dbReference type="InterPro" id="IPR050214">
    <property type="entry name" value="Cys_Synth/Cystath_Beta-Synth"/>
</dbReference>
<evidence type="ECO:0000256" key="9">
    <source>
        <dbReference type="ARBA" id="ARBA00047931"/>
    </source>
</evidence>
<evidence type="ECO:0000256" key="3">
    <source>
        <dbReference type="ARBA" id="ARBA00007103"/>
    </source>
</evidence>
<dbReference type="CDD" id="cd01561">
    <property type="entry name" value="CBS_like"/>
    <property type="match status" value="1"/>
</dbReference>
<reference evidence="15 16" key="1">
    <citation type="journal article" date="2018" name="Plant J.">
        <title>Genome sequences of Chlorella sorokiniana UTEX 1602 and Micractinium conductrix SAG 241.80: implications to maltose excretion by a green alga.</title>
        <authorList>
            <person name="Arriola M.B."/>
            <person name="Velmurugan N."/>
            <person name="Zhang Y."/>
            <person name="Plunkett M.H."/>
            <person name="Hondzo H."/>
            <person name="Barney B.M."/>
        </authorList>
    </citation>
    <scope>NUCLEOTIDE SEQUENCE [LARGE SCALE GENOMIC DNA]</scope>
    <source>
        <strain evidence="16">UTEX 1602</strain>
    </source>
</reference>
<dbReference type="EMBL" id="LHPG02000008">
    <property type="protein sequence ID" value="PRW56601.1"/>
    <property type="molecule type" value="Genomic_DNA"/>
</dbReference>
<sequence>MQAQGVARSGSSATSRPQAAATPSRAWRATSRLAAAPRQQQAPARRTAAAAAAGEIAASPTPGIKPDATAIIGNTPMVRLNKVNEMCFADIVCKLESMEPCSSVKDRIALNMIRRAEEQGLISPEKTILVEPTSGNTGVGLAYIAAAKGYKLVLTMPETMSTERRVLLKAFGAELVLTSGKLGMTGAIQKAEEIVKTMPNAYMLQQFDNPANPEVHYTSTGPEIWRDTDGQVDFLVAGVGTGGTITGAGQYLKEQKPSVQLVAVEPSESAVLSGGKPGYHQIQGIGAGFVPKVLKRELIDEVQRVSSQEAVTMARRLATEEGLLCGISSGAAVQAAIRVAQRPENKGKMVVVVLPSFGERYLSTVLFNHIWGRDADVDDALPNSWKERSGQEKPATQEAKL</sequence>
<comment type="caution">
    <text evidence="15">The sequence shown here is derived from an EMBL/GenBank/DDBJ whole genome shotgun (WGS) entry which is preliminary data.</text>
</comment>
<evidence type="ECO:0000256" key="10">
    <source>
        <dbReference type="PIRSR" id="PIRSR605856-50"/>
    </source>
</evidence>
<dbReference type="GO" id="GO:0006535">
    <property type="term" value="P:cysteine biosynthetic process from serine"/>
    <property type="evidence" value="ECO:0007669"/>
    <property type="project" value="UniProtKB-UniRule"/>
</dbReference>
<feature type="modified residue" description="N6-(pyridoxal phosphate)lysine" evidence="11">
    <location>
        <position position="105"/>
    </location>
</feature>
<name>A0A2P6TRB4_CHLSO</name>
<feature type="domain" description="Tryptophan synthase beta chain-like PALP" evidence="14">
    <location>
        <begin position="71"/>
        <end position="354"/>
    </location>
</feature>
<feature type="binding site" evidence="10">
    <location>
        <position position="328"/>
    </location>
    <ligand>
        <name>pyridoxal 5'-phosphate</name>
        <dbReference type="ChEBI" id="CHEBI:597326"/>
    </ligand>
</feature>
<dbReference type="InterPro" id="IPR001926">
    <property type="entry name" value="TrpB-like_PALP"/>
</dbReference>
<dbReference type="Gene3D" id="3.40.50.1100">
    <property type="match status" value="2"/>
</dbReference>
<dbReference type="NCBIfam" id="TIGR01139">
    <property type="entry name" value="cysK"/>
    <property type="match status" value="1"/>
</dbReference>
<feature type="binding site" evidence="10">
    <location>
        <begin position="240"/>
        <end position="244"/>
    </location>
    <ligand>
        <name>pyridoxal 5'-phosphate</name>
        <dbReference type="ChEBI" id="CHEBI:597326"/>
    </ligand>
</feature>
<evidence type="ECO:0000256" key="13">
    <source>
        <dbReference type="SAM" id="MobiDB-lite"/>
    </source>
</evidence>
<evidence type="ECO:0000313" key="16">
    <source>
        <dbReference type="Proteomes" id="UP000239899"/>
    </source>
</evidence>
<dbReference type="FunFam" id="3.40.50.1100:FF:000067">
    <property type="entry name" value="Cysteine synthase"/>
    <property type="match status" value="1"/>
</dbReference>
<evidence type="ECO:0000256" key="8">
    <source>
        <dbReference type="ARBA" id="ARBA00023192"/>
    </source>
</evidence>
<feature type="region of interest" description="Disordered" evidence="13">
    <location>
        <begin position="382"/>
        <end position="401"/>
    </location>
</feature>
<dbReference type="SUPFAM" id="SSF53686">
    <property type="entry name" value="Tryptophan synthase beta subunit-like PLP-dependent enzymes"/>
    <property type="match status" value="1"/>
</dbReference>
<keyword evidence="16" id="KW-1185">Reference proteome</keyword>
<keyword evidence="5 12" id="KW-0028">Amino-acid biosynthesis</keyword>
<evidence type="ECO:0000256" key="11">
    <source>
        <dbReference type="PIRSR" id="PIRSR605856-51"/>
    </source>
</evidence>
<dbReference type="GO" id="GO:0005737">
    <property type="term" value="C:cytoplasm"/>
    <property type="evidence" value="ECO:0007669"/>
    <property type="project" value="UniProtKB-ARBA"/>
</dbReference>
<dbReference type="NCBIfam" id="TIGR01136">
    <property type="entry name" value="cysKM"/>
    <property type="match status" value="1"/>
</dbReference>
<dbReference type="PROSITE" id="PS00901">
    <property type="entry name" value="CYS_SYNTHASE"/>
    <property type="match status" value="1"/>
</dbReference>
<proteinExistence type="inferred from homology"/>
<dbReference type="InterPro" id="IPR036052">
    <property type="entry name" value="TrpB-like_PALP_sf"/>
</dbReference>
<evidence type="ECO:0000256" key="1">
    <source>
        <dbReference type="ARBA" id="ARBA00001933"/>
    </source>
</evidence>
<dbReference type="OrthoDB" id="10259545at2759"/>
<dbReference type="EC" id="2.5.1.47" evidence="4 12"/>
<evidence type="ECO:0000256" key="4">
    <source>
        <dbReference type="ARBA" id="ARBA00012681"/>
    </source>
</evidence>
<keyword evidence="6 12" id="KW-0808">Transferase</keyword>
<organism evidence="15 16">
    <name type="scientific">Chlorella sorokiniana</name>
    <name type="common">Freshwater green alga</name>
    <dbReference type="NCBI Taxonomy" id="3076"/>
    <lineage>
        <taxon>Eukaryota</taxon>
        <taxon>Viridiplantae</taxon>
        <taxon>Chlorophyta</taxon>
        <taxon>core chlorophytes</taxon>
        <taxon>Trebouxiophyceae</taxon>
        <taxon>Chlorellales</taxon>
        <taxon>Chlorellaceae</taxon>
        <taxon>Chlorella clade</taxon>
        <taxon>Chlorella</taxon>
    </lineage>
</organism>
<dbReference type="STRING" id="3076.A0A2P6TRB4"/>
<feature type="compositionally biased region" description="Polar residues" evidence="13">
    <location>
        <begin position="1"/>
        <end position="17"/>
    </location>
</feature>
<dbReference type="PANTHER" id="PTHR10314">
    <property type="entry name" value="CYSTATHIONINE BETA-SYNTHASE"/>
    <property type="match status" value="1"/>
</dbReference>
<accession>A0A2P6TRB4</accession>
<dbReference type="Pfam" id="PF00291">
    <property type="entry name" value="PALP"/>
    <property type="match status" value="1"/>
</dbReference>
<evidence type="ECO:0000259" key="14">
    <source>
        <dbReference type="Pfam" id="PF00291"/>
    </source>
</evidence>
<evidence type="ECO:0000256" key="5">
    <source>
        <dbReference type="ARBA" id="ARBA00022605"/>
    </source>
</evidence>
<evidence type="ECO:0000256" key="7">
    <source>
        <dbReference type="ARBA" id="ARBA00022898"/>
    </source>
</evidence>